<dbReference type="Pfam" id="PF13581">
    <property type="entry name" value="HATPase_c_2"/>
    <property type="match status" value="1"/>
</dbReference>
<sequence>MIQHIEWRLPRSPRSAGRARAFLAEQSREWKLPDEVAETAVLLLSELVTNACRHARVPPGRQVRARCVLGSDGVLRVEVSDASEVLPCPRTAGPDDESGRGLALVAALADAWGAHPRECGVGKTVWFEIGDGVRGRPGCADLGGLEGADDARHDPGPPEGGPRPAATVPATVDGGPWQGGVMSDPAKPSRHLSGMRDERYGEVVLISPDGNGGLRGAVYTTYGLNDCPPDKWNALDAGALAARFGVPAVFLNGPRFWTIDEVTTYDWGGVELFDGLEARWAADVRIPPDVDFSAGAGGRHYVTTTVDRDTEYVLKAGRPVYTLEDPDGRTFVLQAYSHTVDPGLTADSLASLGDRLRLPDGWRFRTHTPDEDLHVRTANNKATVVQDELENTYMLHAR</sequence>
<dbReference type="PANTHER" id="PTHR35526:SF3">
    <property type="entry name" value="ANTI-SIGMA-F FACTOR RSBW"/>
    <property type="match status" value="1"/>
</dbReference>
<evidence type="ECO:0000256" key="1">
    <source>
        <dbReference type="ARBA" id="ARBA00022527"/>
    </source>
</evidence>
<dbReference type="InterPro" id="IPR036890">
    <property type="entry name" value="HATPase_C_sf"/>
</dbReference>
<dbReference type="InterPro" id="IPR050267">
    <property type="entry name" value="Anti-sigma-factor_SerPK"/>
</dbReference>
<name>A0A388SVI5_9ACTN</name>
<dbReference type="CDD" id="cd16936">
    <property type="entry name" value="HATPase_RsbW-like"/>
    <property type="match status" value="1"/>
</dbReference>
<dbReference type="Gene3D" id="3.30.565.10">
    <property type="entry name" value="Histidine kinase-like ATPase, C-terminal domain"/>
    <property type="match status" value="1"/>
</dbReference>
<keyword evidence="1" id="KW-0418">Kinase</keyword>
<dbReference type="SUPFAM" id="SSF55874">
    <property type="entry name" value="ATPase domain of HSP90 chaperone/DNA topoisomerase II/histidine kinase"/>
    <property type="match status" value="1"/>
</dbReference>
<reference evidence="4 5" key="1">
    <citation type="submission" date="2018-07" db="EMBL/GenBank/DDBJ databases">
        <title>Whole Genome Shotgun Sequence of Streptomyces spongiicola strain 531S.</title>
        <authorList>
            <person name="Dohra H."/>
            <person name="Kodani S."/>
        </authorList>
    </citation>
    <scope>NUCLEOTIDE SEQUENCE [LARGE SCALE GENOMIC DNA]</scope>
    <source>
        <strain evidence="4 5">531S</strain>
    </source>
</reference>
<dbReference type="AlphaFoldDB" id="A0A388SVI5"/>
<evidence type="ECO:0000313" key="4">
    <source>
        <dbReference type="EMBL" id="GBQ00366.1"/>
    </source>
</evidence>
<dbReference type="Proteomes" id="UP000265354">
    <property type="component" value="Unassembled WGS sequence"/>
</dbReference>
<feature type="domain" description="Histidine kinase/HSP90-like ATPase" evidence="3">
    <location>
        <begin position="10"/>
        <end position="126"/>
    </location>
</feature>
<comment type="caution">
    <text evidence="4">The sequence shown here is derived from an EMBL/GenBank/DDBJ whole genome shotgun (WGS) entry which is preliminary data.</text>
</comment>
<evidence type="ECO:0000313" key="5">
    <source>
        <dbReference type="Proteomes" id="UP000265354"/>
    </source>
</evidence>
<protein>
    <recommendedName>
        <fullName evidence="3">Histidine kinase/HSP90-like ATPase domain-containing protein</fullName>
    </recommendedName>
</protein>
<keyword evidence="1" id="KW-0723">Serine/threonine-protein kinase</keyword>
<evidence type="ECO:0000256" key="2">
    <source>
        <dbReference type="SAM" id="MobiDB-lite"/>
    </source>
</evidence>
<organism evidence="4 5">
    <name type="scientific">Streptomyces spongiicola</name>
    <dbReference type="NCBI Taxonomy" id="1690221"/>
    <lineage>
        <taxon>Bacteria</taxon>
        <taxon>Bacillati</taxon>
        <taxon>Actinomycetota</taxon>
        <taxon>Actinomycetes</taxon>
        <taxon>Kitasatosporales</taxon>
        <taxon>Streptomycetaceae</taxon>
        <taxon>Streptomyces</taxon>
    </lineage>
</organism>
<accession>A0A388SVI5</accession>
<dbReference type="PANTHER" id="PTHR35526">
    <property type="entry name" value="ANTI-SIGMA-F FACTOR RSBW-RELATED"/>
    <property type="match status" value="1"/>
</dbReference>
<evidence type="ECO:0000259" key="3">
    <source>
        <dbReference type="Pfam" id="PF13581"/>
    </source>
</evidence>
<gene>
    <name evidence="4" type="ORF">SSP531S_17810</name>
</gene>
<keyword evidence="1" id="KW-0808">Transferase</keyword>
<dbReference type="EMBL" id="BGZL01000004">
    <property type="protein sequence ID" value="GBQ00366.1"/>
    <property type="molecule type" value="Genomic_DNA"/>
</dbReference>
<feature type="region of interest" description="Disordered" evidence="2">
    <location>
        <begin position="142"/>
        <end position="168"/>
    </location>
</feature>
<proteinExistence type="predicted"/>
<dbReference type="GO" id="GO:0004674">
    <property type="term" value="F:protein serine/threonine kinase activity"/>
    <property type="evidence" value="ECO:0007669"/>
    <property type="project" value="UniProtKB-KW"/>
</dbReference>
<dbReference type="InterPro" id="IPR003594">
    <property type="entry name" value="HATPase_dom"/>
</dbReference>